<name>A0A2S2DDF8_9BURK</name>
<dbReference type="KEGG" id="mtim:DIR46_02210"/>
<evidence type="ECO:0000313" key="1">
    <source>
        <dbReference type="EMBL" id="AWL03380.1"/>
    </source>
</evidence>
<dbReference type="EMBL" id="CP029343">
    <property type="protein sequence ID" value="AWL03380.1"/>
    <property type="molecule type" value="Genomic_DNA"/>
</dbReference>
<proteinExistence type="predicted"/>
<evidence type="ECO:0000313" key="2">
    <source>
        <dbReference type="Proteomes" id="UP000245820"/>
    </source>
</evidence>
<organism evidence="1 2">
    <name type="scientific">Massilia oculi</name>
    <dbReference type="NCBI Taxonomy" id="945844"/>
    <lineage>
        <taxon>Bacteria</taxon>
        <taxon>Pseudomonadati</taxon>
        <taxon>Pseudomonadota</taxon>
        <taxon>Betaproteobacteria</taxon>
        <taxon>Burkholderiales</taxon>
        <taxon>Oxalobacteraceae</taxon>
        <taxon>Telluria group</taxon>
        <taxon>Massilia</taxon>
    </lineage>
</organism>
<sequence length="132" mass="14897">MPKFVKLEQWRFDPNSGDVDTRLKDVGGNIYDASFKREMVPELLVRMHQMLSGTIDQFPEGLKELTEAYIPLDASLQILPNSDLAIFLLTQTGMQVPIHLELKLCDRLLELLGEARTTLLAEQAATQSGLRQ</sequence>
<dbReference type="AlphaFoldDB" id="A0A2S2DDF8"/>
<protein>
    <submittedName>
        <fullName evidence="1">Uncharacterized protein</fullName>
    </submittedName>
</protein>
<accession>A0A2S2DDF8</accession>
<keyword evidence="2" id="KW-1185">Reference proteome</keyword>
<gene>
    <name evidence="1" type="ORF">DIR46_02210</name>
</gene>
<reference evidence="1 2" key="1">
    <citation type="submission" date="2018-05" db="EMBL/GenBank/DDBJ databases">
        <title>Complete genome sequence of Massilia oculi sp. nov. CCUG 43427T (=DSM 26321T), the type strain of M. oculi, and comparison with genome sequences of other Massilia strains.</title>
        <authorList>
            <person name="Zhu B."/>
        </authorList>
    </citation>
    <scope>NUCLEOTIDE SEQUENCE [LARGE SCALE GENOMIC DNA]</scope>
    <source>
        <strain evidence="1 2">CCUG 43427</strain>
    </source>
</reference>
<dbReference type="RefSeq" id="WP_109343783.1">
    <property type="nucleotide sequence ID" value="NZ_CP029343.1"/>
</dbReference>
<dbReference type="Proteomes" id="UP000245820">
    <property type="component" value="Chromosome"/>
</dbReference>